<feature type="signal peptide" evidence="4">
    <location>
        <begin position="1"/>
        <end position="18"/>
    </location>
</feature>
<keyword evidence="6" id="KW-1185">Reference proteome</keyword>
<keyword evidence="1" id="KW-0378">Hydrolase</keyword>
<accession>A0A5N6KYZ0</accession>
<reference evidence="5 6" key="1">
    <citation type="submission" date="2019-06" db="EMBL/GenBank/DDBJ databases">
        <title>A chromosomal-level reference genome of Carpinus fangiana (Coryloideae, Betulaceae).</title>
        <authorList>
            <person name="Yang X."/>
            <person name="Wang Z."/>
            <person name="Zhang L."/>
            <person name="Hao G."/>
            <person name="Liu J."/>
            <person name="Yang Y."/>
        </authorList>
    </citation>
    <scope>NUCLEOTIDE SEQUENCE [LARGE SCALE GENOMIC DNA]</scope>
    <source>
        <strain evidence="5">Cfa_2016G</strain>
        <tissue evidence="5">Leaf</tissue>
    </source>
</reference>
<evidence type="ECO:0008006" key="7">
    <source>
        <dbReference type="Google" id="ProtNLM"/>
    </source>
</evidence>
<evidence type="ECO:0000256" key="4">
    <source>
        <dbReference type="SAM" id="SignalP"/>
    </source>
</evidence>
<proteinExistence type="predicted"/>
<evidence type="ECO:0000256" key="2">
    <source>
        <dbReference type="ARBA" id="ARBA00023157"/>
    </source>
</evidence>
<sequence length="295" mass="30257">MKFSYSALAVSGLALATAQSNITCQDGVHIIVARASGEPAGFGILGPVKDNILRQIPNSDAIAVPYPAKLGGDITYPESEQEGVGNLTKLVTQYGDACSSSKMVLLGYSQGAQVVGDTLIGIDYEKFPVWIKSAGVDQKYIDNIVAVVMMGDPANVHGEAINHGNSTRDGFFPRNNTAEWANRGLVDKTISYCDANDTFCDKGSSIAVHIGYIGEYGTQAAEFVVSKAGGSGSNSSSPSGTSSATPSATPSTTTSGAPAATTSPGSSGASALLSGQTTYNLVMLVGSAMIFAVAF</sequence>
<feature type="compositionally biased region" description="Low complexity" evidence="3">
    <location>
        <begin position="233"/>
        <end position="267"/>
    </location>
</feature>
<keyword evidence="2" id="KW-1015">Disulfide bond</keyword>
<dbReference type="Proteomes" id="UP000327013">
    <property type="component" value="Unassembled WGS sequence"/>
</dbReference>
<dbReference type="AlphaFoldDB" id="A0A5N6KYZ0"/>
<feature type="region of interest" description="Disordered" evidence="3">
    <location>
        <begin position="227"/>
        <end position="267"/>
    </location>
</feature>
<evidence type="ECO:0000313" key="5">
    <source>
        <dbReference type="EMBL" id="KAB8360876.1"/>
    </source>
</evidence>
<gene>
    <name evidence="5" type="ORF">FH972_024610</name>
</gene>
<dbReference type="Gene3D" id="3.40.50.1820">
    <property type="entry name" value="alpha/beta hydrolase"/>
    <property type="match status" value="1"/>
</dbReference>
<dbReference type="PANTHER" id="PTHR33630">
    <property type="entry name" value="CUTINASE RV1984C-RELATED-RELATED"/>
    <property type="match status" value="1"/>
</dbReference>
<feature type="chain" id="PRO_5024298750" description="Cutinase" evidence="4">
    <location>
        <begin position="19"/>
        <end position="295"/>
    </location>
</feature>
<dbReference type="OrthoDB" id="2586582at2759"/>
<dbReference type="PANTHER" id="PTHR33630:SF9">
    <property type="entry name" value="CUTINASE 4"/>
    <property type="match status" value="1"/>
</dbReference>
<keyword evidence="4" id="KW-0732">Signal</keyword>
<dbReference type="GO" id="GO:0016787">
    <property type="term" value="F:hydrolase activity"/>
    <property type="evidence" value="ECO:0007669"/>
    <property type="project" value="UniProtKB-KW"/>
</dbReference>
<evidence type="ECO:0000313" key="6">
    <source>
        <dbReference type="Proteomes" id="UP000327013"/>
    </source>
</evidence>
<dbReference type="SUPFAM" id="SSF53474">
    <property type="entry name" value="alpha/beta-Hydrolases"/>
    <property type="match status" value="1"/>
</dbReference>
<evidence type="ECO:0000256" key="3">
    <source>
        <dbReference type="SAM" id="MobiDB-lite"/>
    </source>
</evidence>
<organism evidence="5 6">
    <name type="scientific">Carpinus fangiana</name>
    <dbReference type="NCBI Taxonomy" id="176857"/>
    <lineage>
        <taxon>Eukaryota</taxon>
        <taxon>Viridiplantae</taxon>
        <taxon>Streptophyta</taxon>
        <taxon>Embryophyta</taxon>
        <taxon>Tracheophyta</taxon>
        <taxon>Spermatophyta</taxon>
        <taxon>Magnoliopsida</taxon>
        <taxon>eudicotyledons</taxon>
        <taxon>Gunneridae</taxon>
        <taxon>Pentapetalae</taxon>
        <taxon>rosids</taxon>
        <taxon>fabids</taxon>
        <taxon>Fagales</taxon>
        <taxon>Betulaceae</taxon>
        <taxon>Carpinus</taxon>
    </lineage>
</organism>
<evidence type="ECO:0000256" key="1">
    <source>
        <dbReference type="ARBA" id="ARBA00022801"/>
    </source>
</evidence>
<dbReference type="EMBL" id="VIBQ01000017">
    <property type="protein sequence ID" value="KAB8360876.1"/>
    <property type="molecule type" value="Genomic_DNA"/>
</dbReference>
<dbReference type="InterPro" id="IPR029058">
    <property type="entry name" value="AB_hydrolase_fold"/>
</dbReference>
<comment type="caution">
    <text evidence="5">The sequence shown here is derived from an EMBL/GenBank/DDBJ whole genome shotgun (WGS) entry which is preliminary data.</text>
</comment>
<dbReference type="SMART" id="SM01110">
    <property type="entry name" value="Cutinase"/>
    <property type="match status" value="1"/>
</dbReference>
<name>A0A5N6KYZ0_9ROSI</name>
<protein>
    <recommendedName>
        <fullName evidence="7">Cutinase</fullName>
    </recommendedName>
</protein>
<dbReference type="Pfam" id="PF01083">
    <property type="entry name" value="Cutinase"/>
    <property type="match status" value="1"/>
</dbReference>
<dbReference type="InterPro" id="IPR000675">
    <property type="entry name" value="Cutinase/axe"/>
</dbReference>